<dbReference type="Gene3D" id="2.10.110.10">
    <property type="entry name" value="Cysteine Rich Protein"/>
    <property type="match status" value="2"/>
</dbReference>
<dbReference type="PROSITE" id="PS00478">
    <property type="entry name" value="LIM_DOMAIN_1"/>
    <property type="match status" value="2"/>
</dbReference>
<organism evidence="7 8">
    <name type="scientific">Steinernema carpocapsae</name>
    <name type="common">Entomopathogenic nematode</name>
    <dbReference type="NCBI Taxonomy" id="34508"/>
    <lineage>
        <taxon>Eukaryota</taxon>
        <taxon>Metazoa</taxon>
        <taxon>Ecdysozoa</taxon>
        <taxon>Nematoda</taxon>
        <taxon>Chromadorea</taxon>
        <taxon>Rhabditida</taxon>
        <taxon>Tylenchina</taxon>
        <taxon>Panagrolaimomorpha</taxon>
        <taxon>Strongyloidoidea</taxon>
        <taxon>Steinernematidae</taxon>
        <taxon>Steinernema</taxon>
    </lineage>
</organism>
<reference evidence="7 8" key="1">
    <citation type="journal article" date="2015" name="Genome Biol.">
        <title>Comparative genomics of Steinernema reveals deeply conserved gene regulatory networks.</title>
        <authorList>
            <person name="Dillman A.R."/>
            <person name="Macchietto M."/>
            <person name="Porter C.F."/>
            <person name="Rogers A."/>
            <person name="Williams B."/>
            <person name="Antoshechkin I."/>
            <person name="Lee M.M."/>
            <person name="Goodwin Z."/>
            <person name="Lu X."/>
            <person name="Lewis E.E."/>
            <person name="Goodrich-Blair H."/>
            <person name="Stock S.P."/>
            <person name="Adams B.J."/>
            <person name="Sternberg P.W."/>
            <person name="Mortazavi A."/>
        </authorList>
    </citation>
    <scope>NUCLEOTIDE SEQUENCE [LARGE SCALE GENOMIC DNA]</scope>
    <source>
        <strain evidence="7 8">ALL</strain>
    </source>
</reference>
<evidence type="ECO:0000256" key="5">
    <source>
        <dbReference type="PROSITE-ProRule" id="PRU00125"/>
    </source>
</evidence>
<gene>
    <name evidence="7" type="ORF">L596_023960</name>
</gene>
<dbReference type="GO" id="GO:0046872">
    <property type="term" value="F:metal ion binding"/>
    <property type="evidence" value="ECO:0007669"/>
    <property type="project" value="UniProtKB-KW"/>
</dbReference>
<keyword evidence="4 5" id="KW-0440">LIM domain</keyword>
<name>A0A4U5MF87_STECR</name>
<dbReference type="PANTHER" id="PTHR24205">
    <property type="entry name" value="FOUR AND A HALF LIM DOMAINS PROTEIN"/>
    <property type="match status" value="1"/>
</dbReference>
<dbReference type="GO" id="GO:0030018">
    <property type="term" value="C:Z disc"/>
    <property type="evidence" value="ECO:0007669"/>
    <property type="project" value="TreeGrafter"/>
</dbReference>
<evidence type="ECO:0000313" key="8">
    <source>
        <dbReference type="Proteomes" id="UP000298663"/>
    </source>
</evidence>
<proteinExistence type="predicted"/>
<sequence length="152" mass="17564">MSKKGRCPHCEKPIGLQQAIFANGNLWHVEHFICTLCSVAIGANEGFHRLDTKRQACDRCFEEHFAPKCYKCHKGISSNLVVALEANWHRDCLRCCKCDRTLKKHLHQDSFGKPLDHDCFWDSSSSTRLLAKLKRSTYEEKEEVFRATIYCT</sequence>
<dbReference type="Proteomes" id="UP000298663">
    <property type="component" value="Unassembled WGS sequence"/>
</dbReference>
<dbReference type="SMART" id="SM00132">
    <property type="entry name" value="LIM"/>
    <property type="match status" value="2"/>
</dbReference>
<dbReference type="PROSITE" id="PS50023">
    <property type="entry name" value="LIM_DOMAIN_2"/>
    <property type="match status" value="1"/>
</dbReference>
<dbReference type="OrthoDB" id="25488at2759"/>
<keyword evidence="2" id="KW-0677">Repeat</keyword>
<evidence type="ECO:0000256" key="4">
    <source>
        <dbReference type="ARBA" id="ARBA00023038"/>
    </source>
</evidence>
<keyword evidence="8" id="KW-1185">Reference proteome</keyword>
<evidence type="ECO:0000256" key="3">
    <source>
        <dbReference type="ARBA" id="ARBA00022833"/>
    </source>
</evidence>
<evidence type="ECO:0000259" key="6">
    <source>
        <dbReference type="PROSITE" id="PS50023"/>
    </source>
</evidence>
<dbReference type="InterPro" id="IPR001781">
    <property type="entry name" value="Znf_LIM"/>
</dbReference>
<dbReference type="STRING" id="34508.A0A4U5MF87"/>
<dbReference type="AlphaFoldDB" id="A0A4U5MF87"/>
<dbReference type="SUPFAM" id="SSF57716">
    <property type="entry name" value="Glucocorticoid receptor-like (DNA-binding domain)"/>
    <property type="match status" value="1"/>
</dbReference>
<accession>A0A4U5MF87</accession>
<reference evidence="7 8" key="2">
    <citation type="journal article" date="2019" name="G3 (Bethesda)">
        <title>Hybrid Assembly of the Genome of the Entomopathogenic Nematode Steinernema carpocapsae Identifies the X-Chromosome.</title>
        <authorList>
            <person name="Serra L."/>
            <person name="Macchietto M."/>
            <person name="Macias-Munoz A."/>
            <person name="McGill C.J."/>
            <person name="Rodriguez I.M."/>
            <person name="Rodriguez B."/>
            <person name="Murad R."/>
            <person name="Mortazavi A."/>
        </authorList>
    </citation>
    <scope>NUCLEOTIDE SEQUENCE [LARGE SCALE GENOMIC DNA]</scope>
    <source>
        <strain evidence="7 8">ALL</strain>
    </source>
</reference>
<feature type="domain" description="LIM zinc-binding" evidence="6">
    <location>
        <begin position="5"/>
        <end position="67"/>
    </location>
</feature>
<dbReference type="GO" id="GO:0003712">
    <property type="term" value="F:transcription coregulator activity"/>
    <property type="evidence" value="ECO:0007669"/>
    <property type="project" value="TreeGrafter"/>
</dbReference>
<dbReference type="Pfam" id="PF00412">
    <property type="entry name" value="LIM"/>
    <property type="match status" value="2"/>
</dbReference>
<keyword evidence="3 5" id="KW-0862">Zinc</keyword>
<dbReference type="GO" id="GO:0005634">
    <property type="term" value="C:nucleus"/>
    <property type="evidence" value="ECO:0007669"/>
    <property type="project" value="TreeGrafter"/>
</dbReference>
<protein>
    <recommendedName>
        <fullName evidence="6">LIM zinc-binding domain-containing protein</fullName>
    </recommendedName>
</protein>
<dbReference type="PANTHER" id="PTHR24205:SF16">
    <property type="entry name" value="GH01042P-RELATED"/>
    <property type="match status" value="1"/>
</dbReference>
<comment type="caution">
    <text evidence="7">The sequence shown here is derived from an EMBL/GenBank/DDBJ whole genome shotgun (WGS) entry which is preliminary data.</text>
</comment>
<evidence type="ECO:0000313" key="7">
    <source>
        <dbReference type="EMBL" id="TKR67880.1"/>
    </source>
</evidence>
<keyword evidence="1 5" id="KW-0479">Metal-binding</keyword>
<dbReference type="EMBL" id="AZBU02000008">
    <property type="protein sequence ID" value="TKR67880.1"/>
    <property type="molecule type" value="Genomic_DNA"/>
</dbReference>
<evidence type="ECO:0000256" key="2">
    <source>
        <dbReference type="ARBA" id="ARBA00022737"/>
    </source>
</evidence>
<evidence type="ECO:0000256" key="1">
    <source>
        <dbReference type="ARBA" id="ARBA00022723"/>
    </source>
</evidence>